<feature type="compositionally biased region" description="Basic and acidic residues" evidence="1">
    <location>
        <begin position="111"/>
        <end position="123"/>
    </location>
</feature>
<proteinExistence type="predicted"/>
<feature type="region of interest" description="Disordered" evidence="1">
    <location>
        <begin position="96"/>
        <end position="157"/>
    </location>
</feature>
<name>A0A645C1J6_9ZZZZ</name>
<comment type="caution">
    <text evidence="2">The sequence shown here is derived from an EMBL/GenBank/DDBJ whole genome shotgun (WGS) entry which is preliminary data.</text>
</comment>
<dbReference type="AlphaFoldDB" id="A0A645C1J6"/>
<accession>A0A645C1J6</accession>
<reference evidence="2" key="1">
    <citation type="submission" date="2019-08" db="EMBL/GenBank/DDBJ databases">
        <authorList>
            <person name="Kucharzyk K."/>
            <person name="Murdoch R.W."/>
            <person name="Higgins S."/>
            <person name="Loffler F."/>
        </authorList>
    </citation>
    <scope>NUCLEOTIDE SEQUENCE</scope>
</reference>
<dbReference type="EMBL" id="VSSQ01022717">
    <property type="protein sequence ID" value="MPM69213.1"/>
    <property type="molecule type" value="Genomic_DNA"/>
</dbReference>
<organism evidence="2">
    <name type="scientific">bioreactor metagenome</name>
    <dbReference type="NCBI Taxonomy" id="1076179"/>
    <lineage>
        <taxon>unclassified sequences</taxon>
        <taxon>metagenomes</taxon>
        <taxon>ecological metagenomes</taxon>
    </lineage>
</organism>
<gene>
    <name evidence="2" type="ORF">SDC9_116157</name>
</gene>
<protein>
    <submittedName>
        <fullName evidence="2">Uncharacterized protein</fullName>
    </submittedName>
</protein>
<sequence>MCRIGGYVLLLSTVFNIKPPARGNAVRSRSGPATVTGNGSQDTCAGGSGCYARAFFILITEKFKGASGSLLFFPKKGFCSLEGSSFFSSLSHYFSHPGDRPRRGGVPQKDSLADAGRHRDTLRARTGGQRHRRDKLLRLPTGGAQETQDRRLRRGKL</sequence>
<evidence type="ECO:0000256" key="1">
    <source>
        <dbReference type="SAM" id="MobiDB-lite"/>
    </source>
</evidence>
<evidence type="ECO:0000313" key="2">
    <source>
        <dbReference type="EMBL" id="MPM69213.1"/>
    </source>
</evidence>